<proteinExistence type="predicted"/>
<dbReference type="Proteomes" id="UP001205740">
    <property type="component" value="Unassembled WGS sequence"/>
</dbReference>
<sequence>MTTERRPVDRVLFVAHSGQVSGAETVMLDLVHHAVSDGLGVTVACAAGPLVDRLPAGVDHVEIGHLGLTGESGAARLVGGARLLARWRAVGRALRPLVTAPGTATVVNSLYALPAMRWAAGDDGVSWLVHDTAVSGRQQAVVRAAKPRIRRAVAVSSATAAPLRAMGVPVVVAHNGVRWPVDQLPSELHSPPVVGMLALLTPWKGHKVLLEAAATLPHIEVEFAGGSFPGDVDHVAELHARAAATDLDARVRFLGHTDLRTALARWDVVVSASVEPEAGPLSVLEAMSYGKPVVGTDHGGTTEFLTGGAGVLVPPGDPTALADGISRVLSDGDLRARMIAAARQRVADEHDLSRTLPAMLDALLT</sequence>
<keyword evidence="5" id="KW-1185">Reference proteome</keyword>
<evidence type="ECO:0000313" key="4">
    <source>
        <dbReference type="EMBL" id="MCP2161377.1"/>
    </source>
</evidence>
<name>A0ABT1H690_9NOCA</name>
<dbReference type="Gene3D" id="3.40.50.2000">
    <property type="entry name" value="Glycogen Phosphorylase B"/>
    <property type="match status" value="2"/>
</dbReference>
<organism evidence="4 5">
    <name type="scientific">Williamsia serinedens</name>
    <dbReference type="NCBI Taxonomy" id="391736"/>
    <lineage>
        <taxon>Bacteria</taxon>
        <taxon>Bacillati</taxon>
        <taxon>Actinomycetota</taxon>
        <taxon>Actinomycetes</taxon>
        <taxon>Mycobacteriales</taxon>
        <taxon>Nocardiaceae</taxon>
        <taxon>Williamsia</taxon>
    </lineage>
</organism>
<evidence type="ECO:0000256" key="1">
    <source>
        <dbReference type="ARBA" id="ARBA00022676"/>
    </source>
</evidence>
<dbReference type="PANTHER" id="PTHR12526:SF510">
    <property type="entry name" value="D-INOSITOL 3-PHOSPHATE GLYCOSYLTRANSFERASE"/>
    <property type="match status" value="1"/>
</dbReference>
<dbReference type="InterPro" id="IPR001296">
    <property type="entry name" value="Glyco_trans_1"/>
</dbReference>
<evidence type="ECO:0000313" key="5">
    <source>
        <dbReference type="Proteomes" id="UP001205740"/>
    </source>
</evidence>
<dbReference type="Pfam" id="PF00534">
    <property type="entry name" value="Glycos_transf_1"/>
    <property type="match status" value="1"/>
</dbReference>
<keyword evidence="2" id="KW-0808">Transferase</keyword>
<dbReference type="PANTHER" id="PTHR12526">
    <property type="entry name" value="GLYCOSYLTRANSFERASE"/>
    <property type="match status" value="1"/>
</dbReference>
<reference evidence="4 5" key="1">
    <citation type="submission" date="2022-06" db="EMBL/GenBank/DDBJ databases">
        <title>Genomic Encyclopedia of Archaeal and Bacterial Type Strains, Phase II (KMG-II): from individual species to whole genera.</title>
        <authorList>
            <person name="Goeker M."/>
        </authorList>
    </citation>
    <scope>NUCLEOTIDE SEQUENCE [LARGE SCALE GENOMIC DNA]</scope>
    <source>
        <strain evidence="4 5">DSM 45037</strain>
    </source>
</reference>
<dbReference type="SUPFAM" id="SSF53756">
    <property type="entry name" value="UDP-Glycosyltransferase/glycogen phosphorylase"/>
    <property type="match status" value="1"/>
</dbReference>
<dbReference type="RefSeq" id="WP_253654937.1">
    <property type="nucleotide sequence ID" value="NZ_BAAAOE010000002.1"/>
</dbReference>
<evidence type="ECO:0000256" key="2">
    <source>
        <dbReference type="ARBA" id="ARBA00022679"/>
    </source>
</evidence>
<accession>A0ABT1H690</accession>
<dbReference type="CDD" id="cd03801">
    <property type="entry name" value="GT4_PimA-like"/>
    <property type="match status" value="1"/>
</dbReference>
<keyword evidence="1" id="KW-0328">Glycosyltransferase</keyword>
<feature type="domain" description="Glycosyl transferase family 1" evidence="3">
    <location>
        <begin position="190"/>
        <end position="345"/>
    </location>
</feature>
<dbReference type="EMBL" id="JAMTCG010000004">
    <property type="protein sequence ID" value="MCP2161377.1"/>
    <property type="molecule type" value="Genomic_DNA"/>
</dbReference>
<evidence type="ECO:0000259" key="3">
    <source>
        <dbReference type="Pfam" id="PF00534"/>
    </source>
</evidence>
<gene>
    <name evidence="4" type="ORF">LX12_002572</name>
</gene>
<comment type="caution">
    <text evidence="4">The sequence shown here is derived from an EMBL/GenBank/DDBJ whole genome shotgun (WGS) entry which is preliminary data.</text>
</comment>
<protein>
    <submittedName>
        <fullName evidence="4">Glycosyltransferase involved in cell wall bisynthesis</fullName>
    </submittedName>
</protein>